<name>E6U8X5_ETHHY</name>
<dbReference type="HOGENOM" id="CLU_1624648_0_0_9"/>
<dbReference type="STRING" id="663278.Ethha_0454"/>
<sequence length="163" mass="17567">MKNCPQCHHDCADDMIICPDCGYLFSATQPPNDWQQNPPYQSAQNGGQPFGNGYNGYPPYQNVPKDSLATPSMVLGIIGVVASCCFIGVIPAIIGLIFGIISKLRIARTGARGSGLALAGIILSSVAIAITIVVLIRVIIVFNDPAAMEQYRRIIEQYQQAQQ</sequence>
<accession>E6U8X5</accession>
<keyword evidence="1" id="KW-1133">Transmembrane helix</keyword>
<keyword evidence="4" id="KW-1185">Reference proteome</keyword>
<feature type="domain" description="DUF4190" evidence="2">
    <location>
        <begin position="68"/>
        <end position="133"/>
    </location>
</feature>
<dbReference type="Proteomes" id="UP000001551">
    <property type="component" value="Chromosome"/>
</dbReference>
<protein>
    <submittedName>
        <fullName evidence="3">Uncharacterized protein family UPF0547</fullName>
    </submittedName>
</protein>
<keyword evidence="1" id="KW-0472">Membrane</keyword>
<feature type="transmembrane region" description="Helical" evidence="1">
    <location>
        <begin position="73"/>
        <end position="101"/>
    </location>
</feature>
<dbReference type="RefSeq" id="WP_013484420.1">
    <property type="nucleotide sequence ID" value="NC_014828.1"/>
</dbReference>
<evidence type="ECO:0000313" key="4">
    <source>
        <dbReference type="Proteomes" id="UP000001551"/>
    </source>
</evidence>
<organism evidence="3 4">
    <name type="scientific">Ethanoligenens harbinense (strain DSM 18485 / JCM 12961 / CGMCC 1.5033 / YUAN-3)</name>
    <dbReference type="NCBI Taxonomy" id="663278"/>
    <lineage>
        <taxon>Bacteria</taxon>
        <taxon>Bacillati</taxon>
        <taxon>Bacillota</taxon>
        <taxon>Clostridia</taxon>
        <taxon>Eubacteriales</taxon>
        <taxon>Oscillospiraceae</taxon>
        <taxon>Ethanoligenens</taxon>
    </lineage>
</organism>
<evidence type="ECO:0000256" key="1">
    <source>
        <dbReference type="SAM" id="Phobius"/>
    </source>
</evidence>
<dbReference type="AlphaFoldDB" id="E6U8X5"/>
<keyword evidence="1" id="KW-0812">Transmembrane</keyword>
<dbReference type="EMBL" id="CP002400">
    <property type="protein sequence ID" value="ADU26039.1"/>
    <property type="molecule type" value="Genomic_DNA"/>
</dbReference>
<evidence type="ECO:0000259" key="2">
    <source>
        <dbReference type="Pfam" id="PF13828"/>
    </source>
</evidence>
<proteinExistence type="predicted"/>
<reference evidence="3 4" key="1">
    <citation type="submission" date="2010-12" db="EMBL/GenBank/DDBJ databases">
        <title>Complete sequence of Ethanoligenens harbinense YUAN-3.</title>
        <authorList>
            <person name="Lucas S."/>
            <person name="Copeland A."/>
            <person name="Lapidus A."/>
            <person name="Cheng J.-F."/>
            <person name="Bruce D."/>
            <person name="Goodwin L."/>
            <person name="Pitluck S."/>
            <person name="Chertkov O."/>
            <person name="Misra M."/>
            <person name="Detter J.C."/>
            <person name="Han C."/>
            <person name="Tapia R."/>
            <person name="Land M."/>
            <person name="Hauser L."/>
            <person name="Jeffries C."/>
            <person name="Kyrpides N."/>
            <person name="Ivanova N."/>
            <person name="Mikhailova N."/>
            <person name="Wang A."/>
            <person name="Mouttaki H."/>
            <person name="He Z."/>
            <person name="Zhou J."/>
            <person name="Hemme C.L."/>
            <person name="Woyke T."/>
        </authorList>
    </citation>
    <scope>NUCLEOTIDE SEQUENCE [LARGE SCALE GENOMIC DNA]</scope>
    <source>
        <strain evidence="4">DSM 18485 / JCM 12961 / CGMCC 1.5033 / YUAN-3</strain>
    </source>
</reference>
<dbReference type="KEGG" id="eha:Ethha_0454"/>
<evidence type="ECO:0000313" key="3">
    <source>
        <dbReference type="EMBL" id="ADU26039.1"/>
    </source>
</evidence>
<feature type="transmembrane region" description="Helical" evidence="1">
    <location>
        <begin position="113"/>
        <end position="140"/>
    </location>
</feature>
<gene>
    <name evidence="3" type="ordered locus">Ethha_0454</name>
</gene>
<dbReference type="InterPro" id="IPR025241">
    <property type="entry name" value="DUF4190"/>
</dbReference>
<dbReference type="Pfam" id="PF13828">
    <property type="entry name" value="DUF4190"/>
    <property type="match status" value="1"/>
</dbReference>